<organism evidence="1 2">
    <name type="scientific">Halomonas llamarensis</name>
    <dbReference type="NCBI Taxonomy" id="2945104"/>
    <lineage>
        <taxon>Bacteria</taxon>
        <taxon>Pseudomonadati</taxon>
        <taxon>Pseudomonadota</taxon>
        <taxon>Gammaproteobacteria</taxon>
        <taxon>Oceanospirillales</taxon>
        <taxon>Halomonadaceae</taxon>
        <taxon>Halomonas</taxon>
    </lineage>
</organism>
<comment type="caution">
    <text evidence="1">The sequence shown here is derived from an EMBL/GenBank/DDBJ whole genome shotgun (WGS) entry which is preliminary data.</text>
</comment>
<gene>
    <name evidence="1" type="ORF">M8006_13645</name>
</gene>
<proteinExistence type="predicted"/>
<protein>
    <submittedName>
        <fullName evidence="1">Uncharacterized protein</fullName>
    </submittedName>
</protein>
<name>A0ABT0SU86_9GAMM</name>
<keyword evidence="2" id="KW-1185">Reference proteome</keyword>
<reference evidence="1" key="1">
    <citation type="submission" date="2022-05" db="EMBL/GenBank/DDBJ databases">
        <title>Halomonas geminus sp. nov. and Halomonas llamarensis sp. nov. isolated from high-altitude salars of the Atacama Desert.</title>
        <authorList>
            <person name="Hintersatz C."/>
            <person name="Rojas L.A."/>
            <person name="Wei T.-S."/>
            <person name="Kutschke S."/>
            <person name="Lehmann F."/>
            <person name="Jain R."/>
            <person name="Pollmann K."/>
        </authorList>
    </citation>
    <scope>NUCLEOTIDE SEQUENCE</scope>
    <source>
        <strain evidence="1">ATCHA</strain>
    </source>
</reference>
<evidence type="ECO:0000313" key="2">
    <source>
        <dbReference type="Proteomes" id="UP001165308"/>
    </source>
</evidence>
<evidence type="ECO:0000313" key="1">
    <source>
        <dbReference type="EMBL" id="MCL7931010.1"/>
    </source>
</evidence>
<sequence length="45" mass="5211">MSTTNVCSTQDSEVLNFWTQRAYWQRTASDALADYCESLTYSLPR</sequence>
<dbReference type="RefSeq" id="WP_250083129.1">
    <property type="nucleotide sequence ID" value="NZ_JAMJPJ010000026.1"/>
</dbReference>
<dbReference type="Proteomes" id="UP001165308">
    <property type="component" value="Unassembled WGS sequence"/>
</dbReference>
<dbReference type="EMBL" id="JAMJPJ010000026">
    <property type="protein sequence ID" value="MCL7931010.1"/>
    <property type="molecule type" value="Genomic_DNA"/>
</dbReference>
<accession>A0ABT0SU86</accession>